<evidence type="ECO:0000256" key="4">
    <source>
        <dbReference type="ARBA" id="ARBA00023002"/>
    </source>
</evidence>
<keyword evidence="3" id="KW-0479">Metal-binding</keyword>
<keyword evidence="10" id="KW-1185">Reference proteome</keyword>
<dbReference type="PANTHER" id="PTHR32439:SF9">
    <property type="entry name" value="BLR3264 PROTEIN"/>
    <property type="match status" value="1"/>
</dbReference>
<keyword evidence="2" id="KW-0349">Heme</keyword>
<evidence type="ECO:0000256" key="1">
    <source>
        <dbReference type="ARBA" id="ARBA00022485"/>
    </source>
</evidence>
<evidence type="ECO:0000313" key="9">
    <source>
        <dbReference type="EMBL" id="QHC00161.1"/>
    </source>
</evidence>
<dbReference type="GO" id="GO:0046872">
    <property type="term" value="F:metal ion binding"/>
    <property type="evidence" value="ECO:0007669"/>
    <property type="project" value="UniProtKB-KW"/>
</dbReference>
<evidence type="ECO:0000256" key="6">
    <source>
        <dbReference type="ARBA" id="ARBA00023014"/>
    </source>
</evidence>
<dbReference type="KEGG" id="eke:EK0264_07655"/>
<dbReference type="InterPro" id="IPR045854">
    <property type="entry name" value="NO2/SO3_Rdtase_4Fe4S_sf"/>
</dbReference>
<dbReference type="Gene3D" id="3.90.480.20">
    <property type="match status" value="1"/>
</dbReference>
<dbReference type="PANTHER" id="PTHR32439">
    <property type="entry name" value="FERREDOXIN--NITRITE REDUCTASE, CHLOROPLASTIC"/>
    <property type="match status" value="1"/>
</dbReference>
<protein>
    <recommendedName>
        <fullName evidence="8">Nitrite/Sulfite reductase ferredoxin-like domain-containing protein</fullName>
    </recommendedName>
</protein>
<accession>A0A7L4YLL5</accession>
<evidence type="ECO:0000259" key="8">
    <source>
        <dbReference type="Pfam" id="PF03460"/>
    </source>
</evidence>
<dbReference type="FunCoup" id="A0A7L4YLL5">
    <property type="interactions" value="103"/>
</dbReference>
<keyword evidence="1" id="KW-0004">4Fe-4S</keyword>
<dbReference type="OrthoDB" id="105450at2"/>
<dbReference type="AlphaFoldDB" id="A0A7L4YLL5"/>
<dbReference type="SUPFAM" id="SSF56014">
    <property type="entry name" value="Nitrite and sulphite reductase 4Fe-4S domain-like"/>
    <property type="match status" value="1"/>
</dbReference>
<dbReference type="RefSeq" id="WP_159544369.1">
    <property type="nucleotide sequence ID" value="NZ_CP047156.1"/>
</dbReference>
<keyword evidence="4" id="KW-0560">Oxidoreductase</keyword>
<dbReference type="Pfam" id="PF03460">
    <property type="entry name" value="NIR_SIR_ferr"/>
    <property type="match status" value="1"/>
</dbReference>
<dbReference type="InterPro" id="IPR051329">
    <property type="entry name" value="NIR_SIR_4Fe-4S"/>
</dbReference>
<dbReference type="SUPFAM" id="SSF55124">
    <property type="entry name" value="Nitrite/Sulfite reductase N-terminal domain-like"/>
    <property type="match status" value="1"/>
</dbReference>
<dbReference type="EMBL" id="CP047156">
    <property type="protein sequence ID" value="QHC00161.1"/>
    <property type="molecule type" value="Genomic_DNA"/>
</dbReference>
<evidence type="ECO:0000313" key="10">
    <source>
        <dbReference type="Proteomes" id="UP000463857"/>
    </source>
</evidence>
<dbReference type="InterPro" id="IPR005117">
    <property type="entry name" value="NiRdtase/SiRdtase_haem-b_fer"/>
</dbReference>
<feature type="region of interest" description="Disordered" evidence="7">
    <location>
        <begin position="344"/>
        <end position="383"/>
    </location>
</feature>
<organism evidence="9 10">
    <name type="scientific">Epidermidibacterium keratini</name>
    <dbReference type="NCBI Taxonomy" id="1891644"/>
    <lineage>
        <taxon>Bacteria</taxon>
        <taxon>Bacillati</taxon>
        <taxon>Actinomycetota</taxon>
        <taxon>Actinomycetes</taxon>
        <taxon>Sporichthyales</taxon>
        <taxon>Sporichthyaceae</taxon>
        <taxon>Epidermidibacterium</taxon>
    </lineage>
</organism>
<reference evidence="9 10" key="1">
    <citation type="journal article" date="2018" name="Int. J. Syst. Evol. Microbiol.">
        <title>Epidermidibacterium keratini gen. nov., sp. nov., a member of the family Sporichthyaceae, isolated from keratin epidermis.</title>
        <authorList>
            <person name="Lee D.G."/>
            <person name="Trujillo M.E."/>
            <person name="Kang S."/>
            <person name="Nam J.J."/>
            <person name="Kim Y.J."/>
        </authorList>
    </citation>
    <scope>NUCLEOTIDE SEQUENCE [LARGE SCALE GENOMIC DNA]</scope>
    <source>
        <strain evidence="9 10">EPI-7</strain>
    </source>
</reference>
<keyword evidence="6" id="KW-0411">Iron-sulfur</keyword>
<dbReference type="GO" id="GO:0016491">
    <property type="term" value="F:oxidoreductase activity"/>
    <property type="evidence" value="ECO:0007669"/>
    <property type="project" value="UniProtKB-KW"/>
</dbReference>
<evidence type="ECO:0000256" key="2">
    <source>
        <dbReference type="ARBA" id="ARBA00022617"/>
    </source>
</evidence>
<evidence type="ECO:0000256" key="3">
    <source>
        <dbReference type="ARBA" id="ARBA00022723"/>
    </source>
</evidence>
<name>A0A7L4YLL5_9ACTN</name>
<sequence length="485" mass="49560">MSRPVTDRCPGLVRPYQSADGALVRIRIPGGRITAVALAGLSALSEQYGDGLLQITSRANLQLRGITLADGAVDPGLAAGIEDLGLNPAPDHELVRNIAASPLSGLAGGVRDIRPLVSALDAGLIARPALAELPGRFLFAIDDGRGDQVGFDLGLIADGTGVRALVGDFIGEQYDDEGGVRRLLELAEEFVARRGEAWRVRELPEQGAELGEPLQPRAHPAPEPLTVGVHGTALVVMPRLGRLTPAQIAVLTGDQVTGVSTTARSLALPHCSTTDEGPPAAGGDFDGRSSLALLAAQSPDGGRSSGVVGGRAGRGTSPVVETTYAGREDLVPGVSTTARSLALPHCSTTDEGPPAAGGRAGRGTSPVVETTSAGRNARSTTEDGGEVVVTVGRQVVVTDPGPEAARALAAAGLESDPASPWTRITACTGAPGCANGQFETYPRAQQLAEQVGSGEYADGLPIHIAACDRLCGVPRGRHHLVTTGS</sequence>
<gene>
    <name evidence="9" type="ORF">EK0264_07655</name>
</gene>
<dbReference type="Gene3D" id="3.30.413.10">
    <property type="entry name" value="Sulfite Reductase Hemoprotein, domain 1"/>
    <property type="match status" value="1"/>
</dbReference>
<keyword evidence="5" id="KW-0408">Iron</keyword>
<proteinExistence type="predicted"/>
<feature type="domain" description="Nitrite/Sulfite reductase ferredoxin-like" evidence="8">
    <location>
        <begin position="19"/>
        <end position="70"/>
    </location>
</feature>
<evidence type="ECO:0000256" key="7">
    <source>
        <dbReference type="SAM" id="MobiDB-lite"/>
    </source>
</evidence>
<dbReference type="InParanoid" id="A0A7L4YLL5"/>
<evidence type="ECO:0000256" key="5">
    <source>
        <dbReference type="ARBA" id="ARBA00023004"/>
    </source>
</evidence>
<dbReference type="GO" id="GO:0051539">
    <property type="term" value="F:4 iron, 4 sulfur cluster binding"/>
    <property type="evidence" value="ECO:0007669"/>
    <property type="project" value="UniProtKB-KW"/>
</dbReference>
<dbReference type="Proteomes" id="UP000463857">
    <property type="component" value="Chromosome"/>
</dbReference>
<feature type="compositionally biased region" description="Polar residues" evidence="7">
    <location>
        <begin position="367"/>
        <end position="379"/>
    </location>
</feature>
<dbReference type="InterPro" id="IPR036136">
    <property type="entry name" value="Nit/Sulf_reduc_fer-like_dom_sf"/>
</dbReference>